<evidence type="ECO:0000259" key="1">
    <source>
        <dbReference type="Pfam" id="PF13472"/>
    </source>
</evidence>
<name>A0A381WEI6_9ZZZZ</name>
<evidence type="ECO:0000313" key="2">
    <source>
        <dbReference type="EMBL" id="SVA50936.1"/>
    </source>
</evidence>
<feature type="non-terminal residue" evidence="2">
    <location>
        <position position="250"/>
    </location>
</feature>
<dbReference type="Gene3D" id="3.40.50.1110">
    <property type="entry name" value="SGNH hydrolase"/>
    <property type="match status" value="1"/>
</dbReference>
<dbReference type="InterPro" id="IPR013830">
    <property type="entry name" value="SGNH_hydro"/>
</dbReference>
<proteinExistence type="predicted"/>
<reference evidence="2" key="1">
    <citation type="submission" date="2018-05" db="EMBL/GenBank/DDBJ databases">
        <authorList>
            <person name="Lanie J.A."/>
            <person name="Ng W.-L."/>
            <person name="Kazmierczak K.M."/>
            <person name="Andrzejewski T.M."/>
            <person name="Davidsen T.M."/>
            <person name="Wayne K.J."/>
            <person name="Tettelin H."/>
            <person name="Glass J.I."/>
            <person name="Rusch D."/>
            <person name="Podicherti R."/>
            <person name="Tsui H.-C.T."/>
            <person name="Winkler M.E."/>
        </authorList>
    </citation>
    <scope>NUCLEOTIDE SEQUENCE</scope>
</reference>
<dbReference type="InterPro" id="IPR036514">
    <property type="entry name" value="SGNH_hydro_sf"/>
</dbReference>
<sequence length="250" mass="27404">MKPSRSILFACAIAVTGQVLAQAPQLKKQNVSKPVRLTAPAPKPTLKAFRPKSEKLVFIDGDRVMLIGDGLIEQMQKHGYLESRLTAGNSGKKLHFRNIGWSGDTPAGIARDGLGTLQAGHEPANEGWVQLKKQIAVIKPTVAVIGYGMASSLDGSSLDKFKSDYLRLVEHIKSSAGKKNPLRLVFMSPIAHENLGGKLPDGKVHNSNLEKYREVIGDLARENDAWFVDLYRYLRSSRGDITTRMTTDGI</sequence>
<dbReference type="EMBL" id="UINC01011558">
    <property type="protein sequence ID" value="SVA50936.1"/>
    <property type="molecule type" value="Genomic_DNA"/>
</dbReference>
<feature type="domain" description="SGNH hydrolase-type esterase" evidence="1">
    <location>
        <begin position="78"/>
        <end position="249"/>
    </location>
</feature>
<dbReference type="AlphaFoldDB" id="A0A381WEI6"/>
<dbReference type="SUPFAM" id="SSF52266">
    <property type="entry name" value="SGNH hydrolase"/>
    <property type="match status" value="1"/>
</dbReference>
<organism evidence="2">
    <name type="scientific">marine metagenome</name>
    <dbReference type="NCBI Taxonomy" id="408172"/>
    <lineage>
        <taxon>unclassified sequences</taxon>
        <taxon>metagenomes</taxon>
        <taxon>ecological metagenomes</taxon>
    </lineage>
</organism>
<gene>
    <name evidence="2" type="ORF">METZ01_LOCUS103790</name>
</gene>
<protein>
    <recommendedName>
        <fullName evidence="1">SGNH hydrolase-type esterase domain-containing protein</fullName>
    </recommendedName>
</protein>
<dbReference type="Pfam" id="PF13472">
    <property type="entry name" value="Lipase_GDSL_2"/>
    <property type="match status" value="1"/>
</dbReference>
<accession>A0A381WEI6</accession>
<dbReference type="CDD" id="cd01834">
    <property type="entry name" value="SGNH_hydrolase_like_2"/>
    <property type="match status" value="1"/>
</dbReference>